<protein>
    <submittedName>
        <fullName evidence="2">Uncharacterized protein</fullName>
    </submittedName>
</protein>
<evidence type="ECO:0000313" key="2">
    <source>
        <dbReference type="EMBL" id="MFD2181516.1"/>
    </source>
</evidence>
<dbReference type="EMBL" id="JBHUIW010000003">
    <property type="protein sequence ID" value="MFD2181516.1"/>
    <property type="molecule type" value="Genomic_DNA"/>
</dbReference>
<keyword evidence="1" id="KW-0472">Membrane</keyword>
<evidence type="ECO:0000313" key="3">
    <source>
        <dbReference type="Proteomes" id="UP001597314"/>
    </source>
</evidence>
<sequence>MSGTLKMSAGFVVGIGVGIALYFAVVALLPIVGKMNLVFL</sequence>
<dbReference type="Proteomes" id="UP001597314">
    <property type="component" value="Unassembled WGS sequence"/>
</dbReference>
<comment type="caution">
    <text evidence="2">The sequence shown here is derived from an EMBL/GenBank/DDBJ whole genome shotgun (WGS) entry which is preliminary data.</text>
</comment>
<gene>
    <name evidence="2" type="ORF">ACFSOX_05075</name>
</gene>
<dbReference type="RefSeq" id="WP_378476694.1">
    <property type="nucleotide sequence ID" value="NZ_JBHUIW010000003.1"/>
</dbReference>
<reference evidence="3" key="1">
    <citation type="journal article" date="2019" name="Int. J. Syst. Evol. Microbiol.">
        <title>The Global Catalogue of Microorganisms (GCM) 10K type strain sequencing project: providing services to taxonomists for standard genome sequencing and annotation.</title>
        <authorList>
            <consortium name="The Broad Institute Genomics Platform"/>
            <consortium name="The Broad Institute Genome Sequencing Center for Infectious Disease"/>
            <person name="Wu L."/>
            <person name="Ma J."/>
        </authorList>
    </citation>
    <scope>NUCLEOTIDE SEQUENCE [LARGE SCALE GENOMIC DNA]</scope>
    <source>
        <strain evidence="3">CGMCC 1.6774</strain>
    </source>
</reference>
<proteinExistence type="predicted"/>
<evidence type="ECO:0000256" key="1">
    <source>
        <dbReference type="SAM" id="Phobius"/>
    </source>
</evidence>
<name>A0ABW5AFS3_9BRAD</name>
<keyword evidence="1" id="KW-0812">Transmembrane</keyword>
<organism evidence="2 3">
    <name type="scientific">Rhodoplanes azumiensis</name>
    <dbReference type="NCBI Taxonomy" id="1897628"/>
    <lineage>
        <taxon>Bacteria</taxon>
        <taxon>Pseudomonadati</taxon>
        <taxon>Pseudomonadota</taxon>
        <taxon>Alphaproteobacteria</taxon>
        <taxon>Hyphomicrobiales</taxon>
        <taxon>Nitrobacteraceae</taxon>
        <taxon>Rhodoplanes</taxon>
    </lineage>
</organism>
<keyword evidence="1" id="KW-1133">Transmembrane helix</keyword>
<accession>A0ABW5AFS3</accession>
<feature type="transmembrane region" description="Helical" evidence="1">
    <location>
        <begin position="12"/>
        <end position="32"/>
    </location>
</feature>
<keyword evidence="3" id="KW-1185">Reference proteome</keyword>